<feature type="region of interest" description="Disordered" evidence="1">
    <location>
        <begin position="153"/>
        <end position="270"/>
    </location>
</feature>
<feature type="region of interest" description="Disordered" evidence="1">
    <location>
        <begin position="722"/>
        <end position="768"/>
    </location>
</feature>
<protein>
    <submittedName>
        <fullName evidence="2">Uncharacterized protein</fullName>
    </submittedName>
</protein>
<accession>A0A1L9S068</accession>
<feature type="region of interest" description="Disordered" evidence="1">
    <location>
        <begin position="607"/>
        <end position="663"/>
    </location>
</feature>
<evidence type="ECO:0000313" key="2">
    <source>
        <dbReference type="EMBL" id="OJJ40564.1"/>
    </source>
</evidence>
<feature type="compositionally biased region" description="Polar residues" evidence="1">
    <location>
        <begin position="15"/>
        <end position="26"/>
    </location>
</feature>
<dbReference type="OrthoDB" id="5288142at2759"/>
<dbReference type="AlphaFoldDB" id="A0A1L9S068"/>
<feature type="region of interest" description="Disordered" evidence="1">
    <location>
        <begin position="86"/>
        <end position="138"/>
    </location>
</feature>
<organism evidence="2 3">
    <name type="scientific">Aspergillus wentii DTO 134E9</name>
    <dbReference type="NCBI Taxonomy" id="1073089"/>
    <lineage>
        <taxon>Eukaryota</taxon>
        <taxon>Fungi</taxon>
        <taxon>Dikarya</taxon>
        <taxon>Ascomycota</taxon>
        <taxon>Pezizomycotina</taxon>
        <taxon>Eurotiomycetes</taxon>
        <taxon>Eurotiomycetidae</taxon>
        <taxon>Eurotiales</taxon>
        <taxon>Aspergillaceae</taxon>
        <taxon>Aspergillus</taxon>
        <taxon>Aspergillus subgen. Cremei</taxon>
    </lineage>
</organism>
<dbReference type="STRING" id="1073089.A0A1L9S068"/>
<feature type="region of interest" description="Disordered" evidence="1">
    <location>
        <begin position="361"/>
        <end position="402"/>
    </location>
</feature>
<feature type="compositionally biased region" description="Basic and acidic residues" evidence="1">
    <location>
        <begin position="168"/>
        <end position="179"/>
    </location>
</feature>
<evidence type="ECO:0000313" key="3">
    <source>
        <dbReference type="Proteomes" id="UP000184383"/>
    </source>
</evidence>
<dbReference type="EMBL" id="KV878209">
    <property type="protein sequence ID" value="OJJ40564.1"/>
    <property type="molecule type" value="Genomic_DNA"/>
</dbReference>
<dbReference type="GeneID" id="63745875"/>
<feature type="compositionally biased region" description="Polar residues" evidence="1">
    <location>
        <begin position="182"/>
        <end position="213"/>
    </location>
</feature>
<dbReference type="Proteomes" id="UP000184383">
    <property type="component" value="Unassembled WGS sequence"/>
</dbReference>
<feature type="region of interest" description="Disordered" evidence="1">
    <location>
        <begin position="1"/>
        <end position="59"/>
    </location>
</feature>
<dbReference type="RefSeq" id="XP_040694240.1">
    <property type="nucleotide sequence ID" value="XM_040830027.1"/>
</dbReference>
<sequence>MAYNAISQADLEVASNATDSDGSRSPSPKHGFQQLPLDVDHMGGGSFLETARTAEDSSMSGFGSMIRSMTSASYEMVEEDDYEEVMADHPNRRSDNATSLRRVPPLDTTAKLAPSPEPPLRTPISDQPVPLSHPIPDLQSLQGAYLGNVERLERSAERMSSTTTDIESEIRKLDLEQKKRSTSSASNHSGMSPTVSTPQSATRLRSGSASRLAQVSEHGQEHDEYGHAAYPSSAAHILPPPPAAHAQGDSVPYGYQYDGGDEIERPASAASNDTYQQAKILFTDFDGVHYIPQEQASDLVRQISLTRSPVDTASGSHEQPPAGENMVYYPAPVPRMLNLPPRLSQKPISEREKRRTQILKSMASGNAKHSLSGPDRDDASDPRRSKQSTDMPPQLRASAFFEQPRTSLDIEIKDASAVATLDSILDASAHAPVTAFTDHPFAGHAGSEVYRSSKHKASSNYLSKQTEAEVAEAHEGAALHSGTNDEDGLDHPHMSEEEALALEKEEEEKSNYTGPPNTLMAELEFRKHELQHRRRTAANTIGLHSTLLELEAVAQKQSEHRRQRPVTLAWEGPDGHRHDDEEDDDVPLAMLFPEKVNLAADTRPLGLMEKKQLEDSEPLSSRRARLRGEAPPVQPPVFQRSGTMHSQGVLAPTEADSEDEGETLGQRLKRLRTQGESSVAESDFTREVLAEFRNMHADEEKKEEAPHEEEESLGALRARLQRETKKTQRSTHSRVPSARRSIADMSQMRPSTLGRQSSQYGTLPHGGSAESRMSMYQYPSNLGHAAPVGYPQYPEYGMQNPYGQGMVYPTTNTLYSDAKLGMNHLSYAMPNSLHSKLTKPPVEPGQREVIDRWRQSIR</sequence>
<feature type="compositionally biased region" description="Basic and acidic residues" evidence="1">
    <location>
        <begin position="374"/>
        <end position="384"/>
    </location>
</feature>
<evidence type="ECO:0000256" key="1">
    <source>
        <dbReference type="SAM" id="MobiDB-lite"/>
    </source>
</evidence>
<reference evidence="3" key="1">
    <citation type="journal article" date="2017" name="Genome Biol.">
        <title>Comparative genomics reveals high biological diversity and specific adaptations in the industrially and medically important fungal genus Aspergillus.</title>
        <authorList>
            <person name="de Vries R.P."/>
            <person name="Riley R."/>
            <person name="Wiebenga A."/>
            <person name="Aguilar-Osorio G."/>
            <person name="Amillis S."/>
            <person name="Uchima C.A."/>
            <person name="Anderluh G."/>
            <person name="Asadollahi M."/>
            <person name="Askin M."/>
            <person name="Barry K."/>
            <person name="Battaglia E."/>
            <person name="Bayram O."/>
            <person name="Benocci T."/>
            <person name="Braus-Stromeyer S.A."/>
            <person name="Caldana C."/>
            <person name="Canovas D."/>
            <person name="Cerqueira G.C."/>
            <person name="Chen F."/>
            <person name="Chen W."/>
            <person name="Choi C."/>
            <person name="Clum A."/>
            <person name="Dos Santos R.A."/>
            <person name="Damasio A.R."/>
            <person name="Diallinas G."/>
            <person name="Emri T."/>
            <person name="Fekete E."/>
            <person name="Flipphi M."/>
            <person name="Freyberg S."/>
            <person name="Gallo A."/>
            <person name="Gournas C."/>
            <person name="Habgood R."/>
            <person name="Hainaut M."/>
            <person name="Harispe M.L."/>
            <person name="Henrissat B."/>
            <person name="Hilden K.S."/>
            <person name="Hope R."/>
            <person name="Hossain A."/>
            <person name="Karabika E."/>
            <person name="Karaffa L."/>
            <person name="Karanyi Z."/>
            <person name="Krasevec N."/>
            <person name="Kuo A."/>
            <person name="Kusch H."/>
            <person name="LaButti K."/>
            <person name="Lagendijk E.L."/>
            <person name="Lapidus A."/>
            <person name="Levasseur A."/>
            <person name="Lindquist E."/>
            <person name="Lipzen A."/>
            <person name="Logrieco A.F."/>
            <person name="MacCabe A."/>
            <person name="Maekelae M.R."/>
            <person name="Malavazi I."/>
            <person name="Melin P."/>
            <person name="Meyer V."/>
            <person name="Mielnichuk N."/>
            <person name="Miskei M."/>
            <person name="Molnar A.P."/>
            <person name="Mule G."/>
            <person name="Ngan C.Y."/>
            <person name="Orejas M."/>
            <person name="Orosz E."/>
            <person name="Ouedraogo J.P."/>
            <person name="Overkamp K.M."/>
            <person name="Park H.-S."/>
            <person name="Perrone G."/>
            <person name="Piumi F."/>
            <person name="Punt P.J."/>
            <person name="Ram A.F."/>
            <person name="Ramon A."/>
            <person name="Rauscher S."/>
            <person name="Record E."/>
            <person name="Riano-Pachon D.M."/>
            <person name="Robert V."/>
            <person name="Roehrig J."/>
            <person name="Ruller R."/>
            <person name="Salamov A."/>
            <person name="Salih N.S."/>
            <person name="Samson R.A."/>
            <person name="Sandor E."/>
            <person name="Sanguinetti M."/>
            <person name="Schuetze T."/>
            <person name="Sepcic K."/>
            <person name="Shelest E."/>
            <person name="Sherlock G."/>
            <person name="Sophianopoulou V."/>
            <person name="Squina F.M."/>
            <person name="Sun H."/>
            <person name="Susca A."/>
            <person name="Todd R.B."/>
            <person name="Tsang A."/>
            <person name="Unkles S.E."/>
            <person name="van de Wiele N."/>
            <person name="van Rossen-Uffink D."/>
            <person name="Oliveira J.V."/>
            <person name="Vesth T.C."/>
            <person name="Visser J."/>
            <person name="Yu J.-H."/>
            <person name="Zhou M."/>
            <person name="Andersen M.R."/>
            <person name="Archer D.B."/>
            <person name="Baker S.E."/>
            <person name="Benoit I."/>
            <person name="Brakhage A.A."/>
            <person name="Braus G.H."/>
            <person name="Fischer R."/>
            <person name="Frisvad J.C."/>
            <person name="Goldman G.H."/>
            <person name="Houbraken J."/>
            <person name="Oakley B."/>
            <person name="Pocsi I."/>
            <person name="Scazzocchio C."/>
            <person name="Seiboth B."/>
            <person name="vanKuyk P.A."/>
            <person name="Wortman J."/>
            <person name="Dyer P.S."/>
            <person name="Grigoriev I.V."/>
        </authorList>
    </citation>
    <scope>NUCLEOTIDE SEQUENCE [LARGE SCALE GENOMIC DNA]</scope>
    <source>
        <strain evidence="3">DTO 134E9</strain>
    </source>
</reference>
<keyword evidence="3" id="KW-1185">Reference proteome</keyword>
<feature type="compositionally biased region" description="Polar residues" evidence="1">
    <location>
        <begin position="748"/>
        <end position="761"/>
    </location>
</feature>
<feature type="compositionally biased region" description="Basic and acidic residues" evidence="1">
    <location>
        <begin position="86"/>
        <end position="95"/>
    </location>
</feature>
<gene>
    <name evidence="2" type="ORF">ASPWEDRAFT_166629</name>
</gene>
<dbReference type="VEuPathDB" id="FungiDB:ASPWEDRAFT_166629"/>
<name>A0A1L9S068_ASPWE</name>
<proteinExistence type="predicted"/>